<dbReference type="OrthoDB" id="7362103at2"/>
<evidence type="ECO:0000313" key="3">
    <source>
        <dbReference type="EMBL" id="OHX63799.1"/>
    </source>
</evidence>
<comment type="caution">
    <text evidence="3">The sequence shown here is derived from an EMBL/GenBank/DDBJ whole genome shotgun (WGS) entry which is preliminary data.</text>
</comment>
<evidence type="ECO:0000313" key="4">
    <source>
        <dbReference type="Proteomes" id="UP000179797"/>
    </source>
</evidence>
<protein>
    <recommendedName>
        <fullName evidence="2">DUF4174 domain-containing protein</fullName>
    </recommendedName>
</protein>
<gene>
    <name evidence="3" type="ORF">NH26_24710</name>
</gene>
<dbReference type="Proteomes" id="UP000179797">
    <property type="component" value="Unassembled WGS sequence"/>
</dbReference>
<dbReference type="EMBL" id="JRYR02000003">
    <property type="protein sequence ID" value="OHX63799.1"/>
    <property type="molecule type" value="Genomic_DNA"/>
</dbReference>
<keyword evidence="4" id="KW-1185">Reference proteome</keyword>
<evidence type="ECO:0000259" key="2">
    <source>
        <dbReference type="Pfam" id="PF13778"/>
    </source>
</evidence>
<sequence length="76" mass="8823">MIIFYVNNSLYSLSADKVPSIHWEHPLLFDKRKDFEVVLIGLDGGVKLRQSTILSKKALYDKIDSMPMRRAELQEN</sequence>
<name>A0A1S1YRY2_FLAPC</name>
<feature type="domain" description="DUF4174" evidence="2">
    <location>
        <begin position="31"/>
        <end position="72"/>
    </location>
</feature>
<keyword evidence="1" id="KW-0732">Signal</keyword>
<dbReference type="InterPro" id="IPR025232">
    <property type="entry name" value="DUF4174"/>
</dbReference>
<evidence type="ECO:0000256" key="1">
    <source>
        <dbReference type="ARBA" id="ARBA00022729"/>
    </source>
</evidence>
<accession>A0A1S1YRY2</accession>
<dbReference type="Pfam" id="PF13778">
    <property type="entry name" value="DUF4174"/>
    <property type="match status" value="1"/>
</dbReference>
<dbReference type="AlphaFoldDB" id="A0A1S1YRY2"/>
<proteinExistence type="predicted"/>
<organism evidence="3 4">
    <name type="scientific">Flammeovirga pacifica</name>
    <dbReference type="NCBI Taxonomy" id="915059"/>
    <lineage>
        <taxon>Bacteria</taxon>
        <taxon>Pseudomonadati</taxon>
        <taxon>Bacteroidota</taxon>
        <taxon>Cytophagia</taxon>
        <taxon>Cytophagales</taxon>
        <taxon>Flammeovirgaceae</taxon>
        <taxon>Flammeovirga</taxon>
    </lineage>
</organism>
<reference evidence="3 4" key="1">
    <citation type="journal article" date="2012" name="Int. J. Syst. Evol. Microbiol.">
        <title>Flammeovirga pacifica sp. nov., isolated from deep-sea sediment.</title>
        <authorList>
            <person name="Xu H."/>
            <person name="Fu Y."/>
            <person name="Yang N."/>
            <person name="Ding Z."/>
            <person name="Lai Q."/>
            <person name="Zeng R."/>
        </authorList>
    </citation>
    <scope>NUCLEOTIDE SEQUENCE [LARGE SCALE GENOMIC DNA]</scope>
    <source>
        <strain evidence="4">DSM 24597 / LMG 26175 / WPAGA1</strain>
    </source>
</reference>